<gene>
    <name evidence="2" type="ORF">Cgig2_027957</name>
</gene>
<evidence type="ECO:0000313" key="2">
    <source>
        <dbReference type="EMBL" id="KAJ8431789.1"/>
    </source>
</evidence>
<comment type="caution">
    <text evidence="2">The sequence shown here is derived from an EMBL/GenBank/DDBJ whole genome shotgun (WGS) entry which is preliminary data.</text>
</comment>
<feature type="compositionally biased region" description="Low complexity" evidence="1">
    <location>
        <begin position="119"/>
        <end position="135"/>
    </location>
</feature>
<proteinExistence type="predicted"/>
<organism evidence="2 3">
    <name type="scientific">Carnegiea gigantea</name>
    <dbReference type="NCBI Taxonomy" id="171969"/>
    <lineage>
        <taxon>Eukaryota</taxon>
        <taxon>Viridiplantae</taxon>
        <taxon>Streptophyta</taxon>
        <taxon>Embryophyta</taxon>
        <taxon>Tracheophyta</taxon>
        <taxon>Spermatophyta</taxon>
        <taxon>Magnoliopsida</taxon>
        <taxon>eudicotyledons</taxon>
        <taxon>Gunneridae</taxon>
        <taxon>Pentapetalae</taxon>
        <taxon>Caryophyllales</taxon>
        <taxon>Cactineae</taxon>
        <taxon>Cactaceae</taxon>
        <taxon>Cactoideae</taxon>
        <taxon>Echinocereeae</taxon>
        <taxon>Carnegiea</taxon>
    </lineage>
</organism>
<dbReference type="Proteomes" id="UP001153076">
    <property type="component" value="Unassembled WGS sequence"/>
</dbReference>
<evidence type="ECO:0000313" key="3">
    <source>
        <dbReference type="Proteomes" id="UP001153076"/>
    </source>
</evidence>
<evidence type="ECO:0000256" key="1">
    <source>
        <dbReference type="SAM" id="MobiDB-lite"/>
    </source>
</evidence>
<accession>A0A9Q1Q7Y7</accession>
<feature type="compositionally biased region" description="Pro residues" evidence="1">
    <location>
        <begin position="218"/>
        <end position="229"/>
    </location>
</feature>
<protein>
    <submittedName>
        <fullName evidence="2">Uncharacterized protein</fullName>
    </submittedName>
</protein>
<name>A0A9Q1Q7Y7_9CARY</name>
<sequence>MWDCLNRSSHLGCDIVPMANPALCFGGQEVNPTGMIHLLVHFGDKNKFKSLEVDFLVVDVPTAHNVIIGRPTLRRDGDYTSGSPLSSRSSSLDVLASASKGLVPSSSATPPLDKGRINSTSSRSRPFAAARSHSSTKCRPQNIGHPQIRPQGSARPCGGIRGCRTGLAGSPAPWQPQSSPAGAAAPSRSHGPLGPPTASHSVSGIERRASPAVGTPRQPLPPRQRPQPWPGSQLLQLWKEFGASA</sequence>
<dbReference type="AlphaFoldDB" id="A0A9Q1Q7Y7"/>
<dbReference type="EMBL" id="JAKOGI010000661">
    <property type="protein sequence ID" value="KAJ8431789.1"/>
    <property type="molecule type" value="Genomic_DNA"/>
</dbReference>
<feature type="compositionally biased region" description="Low complexity" evidence="1">
    <location>
        <begin position="168"/>
        <end position="192"/>
    </location>
</feature>
<feature type="region of interest" description="Disordered" evidence="1">
    <location>
        <begin position="101"/>
        <end position="234"/>
    </location>
</feature>
<keyword evidence="3" id="KW-1185">Reference proteome</keyword>
<reference evidence="2" key="1">
    <citation type="submission" date="2022-04" db="EMBL/GenBank/DDBJ databases">
        <title>Carnegiea gigantea Genome sequencing and assembly v2.</title>
        <authorList>
            <person name="Copetti D."/>
            <person name="Sanderson M.J."/>
            <person name="Burquez A."/>
            <person name="Wojciechowski M.F."/>
        </authorList>
    </citation>
    <scope>NUCLEOTIDE SEQUENCE</scope>
    <source>
        <strain evidence="2">SGP5-SGP5p</strain>
        <tissue evidence="2">Aerial part</tissue>
    </source>
</reference>